<keyword evidence="2" id="KW-0540">Nuclease</keyword>
<evidence type="ECO:0000256" key="6">
    <source>
        <dbReference type="ARBA" id="ARBA00022806"/>
    </source>
</evidence>
<dbReference type="GO" id="GO:0005829">
    <property type="term" value="C:cytosol"/>
    <property type="evidence" value="ECO:0007669"/>
    <property type="project" value="TreeGrafter"/>
</dbReference>
<dbReference type="GO" id="GO:0000725">
    <property type="term" value="P:recombinational repair"/>
    <property type="evidence" value="ECO:0007669"/>
    <property type="project" value="TreeGrafter"/>
</dbReference>
<dbReference type="InterPro" id="IPR011335">
    <property type="entry name" value="Restrct_endonuc-II-like"/>
</dbReference>
<accession>A4XIN8</accession>
<feature type="domain" description="UvrD-like helicase ATP-binding" evidence="16">
    <location>
        <begin position="7"/>
        <end position="297"/>
    </location>
</feature>
<dbReference type="Gene3D" id="3.90.320.10">
    <property type="match status" value="1"/>
</dbReference>
<keyword evidence="4" id="KW-0227">DNA damage</keyword>
<dbReference type="InterPro" id="IPR011604">
    <property type="entry name" value="PDDEXK-like_dom_sf"/>
</dbReference>
<dbReference type="Pfam" id="PF00580">
    <property type="entry name" value="UvrD-helicase"/>
    <property type="match status" value="1"/>
</dbReference>
<keyword evidence="9" id="KW-0238">DNA-binding</keyword>
<dbReference type="Gene3D" id="1.10.486.10">
    <property type="entry name" value="PCRA, domain 4"/>
    <property type="match status" value="1"/>
</dbReference>
<dbReference type="eggNOG" id="COG0210">
    <property type="taxonomic scope" value="Bacteria"/>
</dbReference>
<dbReference type="SUPFAM" id="SSF52980">
    <property type="entry name" value="Restriction endonuclease-like"/>
    <property type="match status" value="1"/>
</dbReference>
<dbReference type="GO" id="GO:0003677">
    <property type="term" value="F:DNA binding"/>
    <property type="evidence" value="ECO:0007669"/>
    <property type="project" value="UniProtKB-KW"/>
</dbReference>
<keyword evidence="8 15" id="KW-0067">ATP-binding</keyword>
<comment type="catalytic activity">
    <reaction evidence="12">
        <text>Couples ATP hydrolysis with the unwinding of duplex DNA by translocating in the 3'-5' direction.</text>
        <dbReference type="EC" id="5.6.2.4"/>
    </reaction>
</comment>
<evidence type="ECO:0000313" key="18">
    <source>
        <dbReference type="EMBL" id="ABP66773.1"/>
    </source>
</evidence>
<keyword evidence="19" id="KW-1185">Reference proteome</keyword>
<dbReference type="HOGENOM" id="CLU_001114_1_3_9"/>
<keyword evidence="7" id="KW-0269">Exonuclease</keyword>
<name>A4XIN8_CALS8</name>
<reference evidence="18 19" key="1">
    <citation type="journal article" date="2008" name="Appl. Environ. Microbiol.">
        <title>Hydrogenomics of the extremely thermophilic bacterium Caldicellulosiruptor saccharolyticus.</title>
        <authorList>
            <person name="van de Werken H.J."/>
            <person name="Verhaart M.R."/>
            <person name="VanFossen A.L."/>
            <person name="Willquist K."/>
            <person name="Lewis D.L."/>
            <person name="Nichols J.D."/>
            <person name="Goorissen H.P."/>
            <person name="Mongodin E.F."/>
            <person name="Nelson K.E."/>
            <person name="van Niel E.W."/>
            <person name="Stams A.J."/>
            <person name="Ward D.E."/>
            <person name="de Vos W.M."/>
            <person name="van der Oost J."/>
            <person name="Kelly R.M."/>
            <person name="Kengen S.W."/>
        </authorList>
    </citation>
    <scope>NUCLEOTIDE SEQUENCE [LARGE SCALE GENOMIC DNA]</scope>
    <source>
        <strain evidence="19">ATCC 43494 / DSM 8903 / Tp8T 6331</strain>
    </source>
</reference>
<evidence type="ECO:0000256" key="15">
    <source>
        <dbReference type="PROSITE-ProRule" id="PRU00560"/>
    </source>
</evidence>
<evidence type="ECO:0000256" key="12">
    <source>
        <dbReference type="ARBA" id="ARBA00034617"/>
    </source>
</evidence>
<evidence type="ECO:0000256" key="14">
    <source>
        <dbReference type="ARBA" id="ARBA00048988"/>
    </source>
</evidence>
<dbReference type="Gene3D" id="3.40.50.300">
    <property type="entry name" value="P-loop containing nucleotide triphosphate hydrolases"/>
    <property type="match status" value="2"/>
</dbReference>
<dbReference type="STRING" id="351627.Csac_1168"/>
<protein>
    <recommendedName>
        <fullName evidence="13">DNA 3'-5' helicase</fullName>
        <ecNumber evidence="13">5.6.2.4</ecNumber>
    </recommendedName>
</protein>
<dbReference type="InterPro" id="IPR027417">
    <property type="entry name" value="P-loop_NTPase"/>
</dbReference>
<feature type="domain" description="UvrD-like helicase C-terminal" evidence="17">
    <location>
        <begin position="300"/>
        <end position="562"/>
    </location>
</feature>
<evidence type="ECO:0000313" key="19">
    <source>
        <dbReference type="Proteomes" id="UP000000256"/>
    </source>
</evidence>
<dbReference type="Gene3D" id="1.10.10.160">
    <property type="match status" value="1"/>
</dbReference>
<keyword evidence="3 15" id="KW-0547">Nucleotide-binding</keyword>
<evidence type="ECO:0000256" key="1">
    <source>
        <dbReference type="ARBA" id="ARBA00009922"/>
    </source>
</evidence>
<dbReference type="Pfam" id="PF13361">
    <property type="entry name" value="UvrD_C"/>
    <property type="match status" value="1"/>
</dbReference>
<dbReference type="PANTHER" id="PTHR11070:SF67">
    <property type="entry name" value="DNA 3'-5' HELICASE"/>
    <property type="match status" value="1"/>
</dbReference>
<proteinExistence type="inferred from homology"/>
<evidence type="ECO:0000256" key="13">
    <source>
        <dbReference type="ARBA" id="ARBA00034808"/>
    </source>
</evidence>
<dbReference type="GO" id="GO:0043138">
    <property type="term" value="F:3'-5' DNA helicase activity"/>
    <property type="evidence" value="ECO:0007669"/>
    <property type="project" value="UniProtKB-EC"/>
</dbReference>
<organism evidence="18 19">
    <name type="scientific">Caldicellulosiruptor saccharolyticus (strain ATCC 43494 / DSM 8903 / Tp8T 6331)</name>
    <dbReference type="NCBI Taxonomy" id="351627"/>
    <lineage>
        <taxon>Bacteria</taxon>
        <taxon>Bacillati</taxon>
        <taxon>Bacillota</taxon>
        <taxon>Bacillota incertae sedis</taxon>
        <taxon>Caldicellulosiruptorales</taxon>
        <taxon>Caldicellulosiruptoraceae</taxon>
        <taxon>Caldicellulosiruptor</taxon>
    </lineage>
</organism>
<evidence type="ECO:0000259" key="16">
    <source>
        <dbReference type="PROSITE" id="PS51198"/>
    </source>
</evidence>
<dbReference type="AlphaFoldDB" id="A4XIN8"/>
<comment type="similarity">
    <text evidence="1">Belongs to the helicase family. UvrD subfamily.</text>
</comment>
<dbReference type="GO" id="GO:0004527">
    <property type="term" value="F:exonuclease activity"/>
    <property type="evidence" value="ECO:0007669"/>
    <property type="project" value="UniProtKB-KW"/>
</dbReference>
<evidence type="ECO:0000256" key="7">
    <source>
        <dbReference type="ARBA" id="ARBA00022839"/>
    </source>
</evidence>
<keyword evidence="11" id="KW-0413">Isomerase</keyword>
<dbReference type="EMBL" id="CP000679">
    <property type="protein sequence ID" value="ABP66773.1"/>
    <property type="molecule type" value="Genomic_DNA"/>
</dbReference>
<evidence type="ECO:0000256" key="11">
    <source>
        <dbReference type="ARBA" id="ARBA00023235"/>
    </source>
</evidence>
<evidence type="ECO:0000256" key="5">
    <source>
        <dbReference type="ARBA" id="ARBA00022801"/>
    </source>
</evidence>
<keyword evidence="10" id="KW-0234">DNA repair</keyword>
<keyword evidence="5 15" id="KW-0378">Hydrolase</keyword>
<dbReference type="SUPFAM" id="SSF52540">
    <property type="entry name" value="P-loop containing nucleoside triphosphate hydrolases"/>
    <property type="match status" value="1"/>
</dbReference>
<dbReference type="InterPro" id="IPR014017">
    <property type="entry name" value="DNA_helicase_UvrD-like_C"/>
</dbReference>
<dbReference type="EC" id="5.6.2.4" evidence="13"/>
<dbReference type="PANTHER" id="PTHR11070">
    <property type="entry name" value="UVRD / RECB / PCRA DNA HELICASE FAMILY MEMBER"/>
    <property type="match status" value="1"/>
</dbReference>
<dbReference type="GO" id="GO:0005524">
    <property type="term" value="F:ATP binding"/>
    <property type="evidence" value="ECO:0007669"/>
    <property type="project" value="UniProtKB-UniRule"/>
</dbReference>
<evidence type="ECO:0000256" key="8">
    <source>
        <dbReference type="ARBA" id="ARBA00022840"/>
    </source>
</evidence>
<gene>
    <name evidence="18" type="ordered locus">Csac_1168</name>
</gene>
<comment type="catalytic activity">
    <reaction evidence="14">
        <text>ATP + H2O = ADP + phosphate + H(+)</text>
        <dbReference type="Rhea" id="RHEA:13065"/>
        <dbReference type="ChEBI" id="CHEBI:15377"/>
        <dbReference type="ChEBI" id="CHEBI:15378"/>
        <dbReference type="ChEBI" id="CHEBI:30616"/>
        <dbReference type="ChEBI" id="CHEBI:43474"/>
        <dbReference type="ChEBI" id="CHEBI:456216"/>
        <dbReference type="EC" id="5.6.2.4"/>
    </reaction>
</comment>
<evidence type="ECO:0000256" key="9">
    <source>
        <dbReference type="ARBA" id="ARBA00023125"/>
    </source>
</evidence>
<dbReference type="eggNOG" id="COG2887">
    <property type="taxonomic scope" value="Bacteria"/>
</dbReference>
<dbReference type="Pfam" id="PF12705">
    <property type="entry name" value="PDDEXK_1"/>
    <property type="match status" value="1"/>
</dbReference>
<evidence type="ECO:0000256" key="10">
    <source>
        <dbReference type="ARBA" id="ARBA00023204"/>
    </source>
</evidence>
<feature type="binding site" evidence="15">
    <location>
        <begin position="28"/>
        <end position="35"/>
    </location>
    <ligand>
        <name>ATP</name>
        <dbReference type="ChEBI" id="CHEBI:30616"/>
    </ligand>
</feature>
<dbReference type="InterPro" id="IPR014016">
    <property type="entry name" value="UvrD-like_ATP-bd"/>
</dbReference>
<evidence type="ECO:0000256" key="2">
    <source>
        <dbReference type="ARBA" id="ARBA00022722"/>
    </source>
</evidence>
<dbReference type="InterPro" id="IPR000212">
    <property type="entry name" value="DNA_helicase_UvrD/REP"/>
</dbReference>
<evidence type="ECO:0000256" key="3">
    <source>
        <dbReference type="ARBA" id="ARBA00022741"/>
    </source>
</evidence>
<dbReference type="InterPro" id="IPR013986">
    <property type="entry name" value="DExx_box_DNA_helicase_dom_sf"/>
</dbReference>
<evidence type="ECO:0000256" key="4">
    <source>
        <dbReference type="ARBA" id="ARBA00022763"/>
    </source>
</evidence>
<keyword evidence="6 15" id="KW-0347">Helicase</keyword>
<sequence>MCAFYIENSEEHKKGKVIKMPKVSMYTASAGCGKTERIANLYVDLIVERKALPQQIVAITYTEKAARELKGRIISKARQRNIDIMTISKIQSSHIKTIHSFCIYLLRFYWMRAKVDANFKIVPELNALYYKFIDNYLSVVPIVLDKLPLEKFFIEEYFHLLQSLIEEYSNSAKYIQKTIPLDPEVTYIFDHMAEMLDREFLREITYDLILEKAAKLVQIPEVKADINSKFKYLIVDEFQDSNFLQKTIFENICENIIYVGDKKQSIYRFQGAEPVVFDEAAETSNIIYELDTNYRTNLSLGQKIDAISKILFPDYKPLKYFYSADGFLKIVEILNPTSENRIINEAHFVAKTIKEMVENGFEISIGGAPKRKVKYSDFAILSRKIQSIAHIYKEVFEKYNIPLEINFKRGLLQQREVVPLWGLLNVLQNPYKKSAYMQLLLNPIFGVNQHQALFSTIEQLQDLVPDDLKDFISKVRENLYIKKLSEILHEFEELFEYSCKVYNIFGKPAYENVRLFYDLVEESESFSVDDLEKFINLQNEKFQFGKSLSDSSILMSIHSAKGLSFPIVFLVGLGESTQGPVMRNPKLKGSYNVQSKEYVIAPIWMRDKYKEVKDITSVQDKQELKRLFYVAITRPMAGLFIVNSTVKPVGKKRGGSKSFADEIELSKIIEAAKEIGIEYEKIDLKDNEKLEKDFCKSFEVHTKSYLPTTIMEDKFENRFRYLSPTHIIDFKNCRALFAFKYIMGLPIFDEANTKLEISCNAKLLGTTVHRVFELTSLDKLDTLAQNIALAMAENGFEDENLIRNLVYNFFESPFVNSIKNKVVKEESEAPFYLKLGDQIIYGIIDKIYHLPDKIYLLDFKTNLHFDHNKFEMYIPQLFIYTKAVLEREPKKDIHSSICWLREGKMFEYKMASEHLQDVLKTIDEIRSIKTKGDVLKLIEESIVKKDCTGCDFEFYCKDEQNMILVRKKLE</sequence>
<dbReference type="PROSITE" id="PS51217">
    <property type="entry name" value="UVRD_HELICASE_CTER"/>
    <property type="match status" value="1"/>
</dbReference>
<evidence type="ECO:0000259" key="17">
    <source>
        <dbReference type="PROSITE" id="PS51217"/>
    </source>
</evidence>
<dbReference type="KEGG" id="csc:Csac_1168"/>
<dbReference type="Proteomes" id="UP000000256">
    <property type="component" value="Chromosome"/>
</dbReference>
<dbReference type="PROSITE" id="PS51198">
    <property type="entry name" value="UVRD_HELICASE_ATP_BIND"/>
    <property type="match status" value="1"/>
</dbReference>
<dbReference type="InterPro" id="IPR038726">
    <property type="entry name" value="PDDEXK_AddAB-type"/>
</dbReference>